<gene>
    <name evidence="5" type="ORF">V6255_03735</name>
</gene>
<dbReference type="Gene3D" id="3.30.70.270">
    <property type="match status" value="1"/>
</dbReference>
<accession>A0ABU9H8X0</accession>
<comment type="caution">
    <text evidence="5">The sequence shown here is derived from an EMBL/GenBank/DDBJ whole genome shotgun (WGS) entry which is preliminary data.</text>
</comment>
<comment type="catalytic activity">
    <reaction evidence="2">
        <text>2 GTP = 3',3'-c-di-GMP + 2 diphosphate</text>
        <dbReference type="Rhea" id="RHEA:24898"/>
        <dbReference type="ChEBI" id="CHEBI:33019"/>
        <dbReference type="ChEBI" id="CHEBI:37565"/>
        <dbReference type="ChEBI" id="CHEBI:58805"/>
        <dbReference type="EC" id="2.7.7.65"/>
    </reaction>
</comment>
<keyword evidence="3" id="KW-0472">Membrane</keyword>
<dbReference type="SUPFAM" id="SSF55073">
    <property type="entry name" value="Nucleotide cyclase"/>
    <property type="match status" value="1"/>
</dbReference>
<dbReference type="CDD" id="cd01949">
    <property type="entry name" value="GGDEF"/>
    <property type="match status" value="1"/>
</dbReference>
<name>A0ABU9H8X0_9GAMM</name>
<evidence type="ECO:0000256" key="1">
    <source>
        <dbReference type="ARBA" id="ARBA00012528"/>
    </source>
</evidence>
<evidence type="ECO:0000313" key="5">
    <source>
        <dbReference type="EMBL" id="MEL0658243.1"/>
    </source>
</evidence>
<dbReference type="InterPro" id="IPR000160">
    <property type="entry name" value="GGDEF_dom"/>
</dbReference>
<evidence type="ECO:0000256" key="2">
    <source>
        <dbReference type="ARBA" id="ARBA00034247"/>
    </source>
</evidence>
<feature type="transmembrane region" description="Helical" evidence="3">
    <location>
        <begin position="333"/>
        <end position="353"/>
    </location>
</feature>
<dbReference type="InterPro" id="IPR050469">
    <property type="entry name" value="Diguanylate_Cyclase"/>
</dbReference>
<evidence type="ECO:0000256" key="3">
    <source>
        <dbReference type="SAM" id="Phobius"/>
    </source>
</evidence>
<proteinExistence type="predicted"/>
<keyword evidence="5" id="KW-0548">Nucleotidyltransferase</keyword>
<evidence type="ECO:0000259" key="4">
    <source>
        <dbReference type="PROSITE" id="PS50887"/>
    </source>
</evidence>
<evidence type="ECO:0000313" key="6">
    <source>
        <dbReference type="Proteomes" id="UP001366060"/>
    </source>
</evidence>
<keyword evidence="6" id="KW-1185">Reference proteome</keyword>
<keyword evidence="5" id="KW-0808">Transferase</keyword>
<dbReference type="GO" id="GO:0052621">
    <property type="term" value="F:diguanylate cyclase activity"/>
    <property type="evidence" value="ECO:0007669"/>
    <property type="project" value="UniProtKB-EC"/>
</dbReference>
<dbReference type="InterPro" id="IPR029787">
    <property type="entry name" value="Nucleotide_cyclase"/>
</dbReference>
<dbReference type="EC" id="2.7.7.65" evidence="1"/>
<feature type="domain" description="GGDEF" evidence="4">
    <location>
        <begin position="440"/>
        <end position="568"/>
    </location>
</feature>
<keyword evidence="3" id="KW-0812">Transmembrane</keyword>
<dbReference type="SMART" id="SM00267">
    <property type="entry name" value="GGDEF"/>
    <property type="match status" value="1"/>
</dbReference>
<feature type="transmembrane region" description="Helical" evidence="3">
    <location>
        <begin position="12"/>
        <end position="30"/>
    </location>
</feature>
<reference evidence="5 6" key="1">
    <citation type="submission" date="2024-02" db="EMBL/GenBank/DDBJ databases">
        <title>Bacteria isolated from the canopy kelp, Nereocystis luetkeana.</title>
        <authorList>
            <person name="Pfister C.A."/>
            <person name="Younker I.T."/>
            <person name="Light S.H."/>
        </authorList>
    </citation>
    <scope>NUCLEOTIDE SEQUENCE [LARGE SCALE GENOMIC DNA]</scope>
    <source>
        <strain evidence="5 6">TI.2.07</strain>
    </source>
</reference>
<dbReference type="PANTHER" id="PTHR45138:SF9">
    <property type="entry name" value="DIGUANYLATE CYCLASE DGCM-RELATED"/>
    <property type="match status" value="1"/>
</dbReference>
<dbReference type="PROSITE" id="PS50887">
    <property type="entry name" value="GGDEF"/>
    <property type="match status" value="1"/>
</dbReference>
<organism evidence="5 6">
    <name type="scientific">Psychromonas arctica</name>
    <dbReference type="NCBI Taxonomy" id="168275"/>
    <lineage>
        <taxon>Bacteria</taxon>
        <taxon>Pseudomonadati</taxon>
        <taxon>Pseudomonadota</taxon>
        <taxon>Gammaproteobacteria</taxon>
        <taxon>Alteromonadales</taxon>
        <taxon>Psychromonadaceae</taxon>
        <taxon>Psychromonas</taxon>
    </lineage>
</organism>
<sequence length="568" mass="65631">MNKKISLKAFNAFFFASLFIIVFSGLYYQYTASNKITSVNFKNSNYTKSLEMREKFRSIFDKLEYQFIQAEGQNIDKLEQLSTLYNNQKEHLNLKKMEDELNRNVNFGKYDIFMINQDYIIEKASYEKEIGLNLGQFKSVKELFDKIFNKTIKLDISSPKLDLDSRLKRYLIKVSDDGKYILQIGFSLDYSKEINKQLHYLLTETSQTNLYLATEFFIQDINIKSKDFKSKAEHNEYTKALTQRFLSDINLALKNKEIEKLATSDTRKISLNKTLVKLIPLNEKLISFTDKKKNTLNFYSSTGSLFGEKSDTLLFIKTSFPLAPLDSDLRANLNTFLFISILILLVLTLFEYYKKREITSKISAITNMIKDNKMIENETSSIKDISDLIGSYNKTLNNLHKQININKSLSYTDFLTGIKNRKAYDESIEKLISQYKRYGTTFSLAIFDADDFKKINDNYGHSFGDTVLKNIANALKSNIRDGDMLFRIGGEEFIIIFPSTNLENSKQAIEHIRKNIDLSLNTNNKPTLTLSIGLTEVTSQDSKDSIFKRVDTFLYVSKKNGKNTVTSD</sequence>
<protein>
    <recommendedName>
        <fullName evidence="1">diguanylate cyclase</fullName>
        <ecNumber evidence="1">2.7.7.65</ecNumber>
    </recommendedName>
</protein>
<dbReference type="PANTHER" id="PTHR45138">
    <property type="entry name" value="REGULATORY COMPONENTS OF SENSORY TRANSDUCTION SYSTEM"/>
    <property type="match status" value="1"/>
</dbReference>
<keyword evidence="3" id="KW-1133">Transmembrane helix</keyword>
<dbReference type="Pfam" id="PF00990">
    <property type="entry name" value="GGDEF"/>
    <property type="match status" value="1"/>
</dbReference>
<dbReference type="EMBL" id="JBAKBA010000005">
    <property type="protein sequence ID" value="MEL0658243.1"/>
    <property type="molecule type" value="Genomic_DNA"/>
</dbReference>
<dbReference type="Proteomes" id="UP001366060">
    <property type="component" value="Unassembled WGS sequence"/>
</dbReference>
<dbReference type="InterPro" id="IPR043128">
    <property type="entry name" value="Rev_trsase/Diguanyl_cyclase"/>
</dbReference>
<dbReference type="RefSeq" id="WP_341626935.1">
    <property type="nucleotide sequence ID" value="NZ_JBAKBA010000005.1"/>
</dbReference>
<dbReference type="NCBIfam" id="TIGR00254">
    <property type="entry name" value="GGDEF"/>
    <property type="match status" value="1"/>
</dbReference>